<dbReference type="InterPro" id="IPR040756">
    <property type="entry name" value="Peptidase_M61_N"/>
</dbReference>
<dbReference type="AlphaFoldDB" id="A0AAW9RWF4"/>
<dbReference type="SUPFAM" id="SSF50156">
    <property type="entry name" value="PDZ domain-like"/>
    <property type="match status" value="1"/>
</dbReference>
<sequence>MNKLVSCLLLGVCLSMHAFGQKQYNVQIALDQVKNDRLKVLVRPPKIRKSSIVYVIPNAVPGSYSLKNFAKYFHDFKAFDKKGNLLPLKKLGDNLIEIEQARKLERLEYWVDDTWDSSNEDFIFQPAGTNIDAGYCYVINHQGFFGYFDGYEDMPYFVHVKKPEKFYGATALKLTNTSKKEDLFFAANYAELVDSPVMYSKPDTLSFAMGNAKVNIAIYSESKKVSAQKVRDIIQPLSAAFTSFFQTMPVEEYSFIMYFSKSSSQKFVGNGGYGALEHSYSSFYYLPEINNQEALSSMVLDVASHEFLHILTPLHLHSNLIEKFDYHNPVMSKHLWLYEGVIEYFSHLIQLKSGIISEEEFREVIGRKVRASASYTTGSFTEMSKNILKESYQAQFSNVYNKGALLAFLMDIRLLELSKGKLSLRKLLLSLTDKYGPQKPFEEEVLFDELVAHSYPEMKDFISRYIEKGEALPLHEYFGKIGWDYHSLVETEEKTFGVIEFDFDQTMGQYRVAHLDPSLNLFKIKTGDRILQINGQNLTNTNAEELLKSVLYPNSFEEVKMTVERQQQTLELKARPMAIMTEREHILMKKSNSLGEEDAIKKRILGGSYL</sequence>
<dbReference type="InterPro" id="IPR036034">
    <property type="entry name" value="PDZ_sf"/>
</dbReference>
<organism evidence="4 5">
    <name type="scientific">Rapidithrix thailandica</name>
    <dbReference type="NCBI Taxonomy" id="413964"/>
    <lineage>
        <taxon>Bacteria</taxon>
        <taxon>Pseudomonadati</taxon>
        <taxon>Bacteroidota</taxon>
        <taxon>Cytophagia</taxon>
        <taxon>Cytophagales</taxon>
        <taxon>Flammeovirgaceae</taxon>
        <taxon>Rapidithrix</taxon>
    </lineage>
</organism>
<feature type="domain" description="Peptidase M61 catalytic" evidence="2">
    <location>
        <begin position="300"/>
        <end position="406"/>
    </location>
</feature>
<dbReference type="Gene3D" id="2.60.40.3650">
    <property type="match status" value="1"/>
</dbReference>
<reference evidence="4 5" key="1">
    <citation type="submission" date="2024-04" db="EMBL/GenBank/DDBJ databases">
        <title>Novel genus in family Flammeovirgaceae.</title>
        <authorList>
            <person name="Nguyen T.H."/>
            <person name="Vuong T.Q."/>
            <person name="Le H."/>
            <person name="Kim S.-G."/>
        </authorList>
    </citation>
    <scope>NUCLEOTIDE SEQUENCE [LARGE SCALE GENOMIC DNA]</scope>
    <source>
        <strain evidence="4 5">JCM 23209</strain>
    </source>
</reference>
<keyword evidence="5" id="KW-1185">Reference proteome</keyword>
<keyword evidence="1" id="KW-0732">Signal</keyword>
<protein>
    <submittedName>
        <fullName evidence="4">Peptidase M61</fullName>
    </submittedName>
</protein>
<comment type="caution">
    <text evidence="4">The sequence shown here is derived from an EMBL/GenBank/DDBJ whole genome shotgun (WGS) entry which is preliminary data.</text>
</comment>
<evidence type="ECO:0000313" key="5">
    <source>
        <dbReference type="Proteomes" id="UP001403385"/>
    </source>
</evidence>
<dbReference type="EMBL" id="JBDKWZ010000008">
    <property type="protein sequence ID" value="MEN7549222.1"/>
    <property type="molecule type" value="Genomic_DNA"/>
</dbReference>
<evidence type="ECO:0000256" key="1">
    <source>
        <dbReference type="SAM" id="SignalP"/>
    </source>
</evidence>
<evidence type="ECO:0000313" key="4">
    <source>
        <dbReference type="EMBL" id="MEN7549222.1"/>
    </source>
</evidence>
<feature type="signal peptide" evidence="1">
    <location>
        <begin position="1"/>
        <end position="18"/>
    </location>
</feature>
<proteinExistence type="predicted"/>
<dbReference type="Proteomes" id="UP001403385">
    <property type="component" value="Unassembled WGS sequence"/>
</dbReference>
<dbReference type="InterPro" id="IPR007963">
    <property type="entry name" value="Peptidase_M61_catalytic"/>
</dbReference>
<name>A0AAW9RWF4_9BACT</name>
<dbReference type="Gene3D" id="1.10.390.10">
    <property type="entry name" value="Neutral Protease Domain 2"/>
    <property type="match status" value="1"/>
</dbReference>
<dbReference type="SUPFAM" id="SSF55486">
    <property type="entry name" value="Metalloproteases ('zincins'), catalytic domain"/>
    <property type="match status" value="1"/>
</dbReference>
<dbReference type="Pfam" id="PF05299">
    <property type="entry name" value="Peptidase_M61"/>
    <property type="match status" value="1"/>
</dbReference>
<evidence type="ECO:0000259" key="3">
    <source>
        <dbReference type="Pfam" id="PF17899"/>
    </source>
</evidence>
<evidence type="ECO:0000259" key="2">
    <source>
        <dbReference type="Pfam" id="PF05299"/>
    </source>
</evidence>
<dbReference type="CDD" id="cd00136">
    <property type="entry name" value="PDZ_canonical"/>
    <property type="match status" value="1"/>
</dbReference>
<gene>
    <name evidence="4" type="ORF">AAG747_14960</name>
</gene>
<feature type="domain" description="Peptidase M61 N-terminal" evidence="3">
    <location>
        <begin position="26"/>
        <end position="201"/>
    </location>
</feature>
<dbReference type="InterPro" id="IPR027268">
    <property type="entry name" value="Peptidase_M4/M1_CTD_sf"/>
</dbReference>
<feature type="chain" id="PRO_5043364935" evidence="1">
    <location>
        <begin position="19"/>
        <end position="610"/>
    </location>
</feature>
<dbReference type="Gene3D" id="2.30.42.10">
    <property type="match status" value="1"/>
</dbReference>
<dbReference type="Pfam" id="PF17899">
    <property type="entry name" value="Peptidase_M61_N"/>
    <property type="match status" value="1"/>
</dbReference>
<accession>A0AAW9RWF4</accession>
<dbReference type="RefSeq" id="WP_346821999.1">
    <property type="nucleotide sequence ID" value="NZ_JBDKWZ010000008.1"/>
</dbReference>